<dbReference type="InterPro" id="IPR019800">
    <property type="entry name" value="Glyco_hydro_3_AS"/>
</dbReference>
<keyword evidence="2 5" id="KW-0378">Hydrolase</keyword>
<name>A0ABX0JW24_9PROT</name>
<dbReference type="PANTHER" id="PTHR42715">
    <property type="entry name" value="BETA-GLUCOSIDASE"/>
    <property type="match status" value="1"/>
</dbReference>
<comment type="similarity">
    <text evidence="1 5">Belongs to the glycosyl hydrolase 3 family.</text>
</comment>
<keyword evidence="8" id="KW-1185">Reference proteome</keyword>
<dbReference type="InterPro" id="IPR013783">
    <property type="entry name" value="Ig-like_fold"/>
</dbReference>
<dbReference type="PROSITE" id="PS00775">
    <property type="entry name" value="GLYCOSYL_HYDROL_F3"/>
    <property type="match status" value="1"/>
</dbReference>
<dbReference type="Pfam" id="PF01915">
    <property type="entry name" value="Glyco_hydro_3_C"/>
    <property type="match status" value="1"/>
</dbReference>
<evidence type="ECO:0000256" key="3">
    <source>
        <dbReference type="ARBA" id="ARBA00023277"/>
    </source>
</evidence>
<accession>A0ABX0JW24</accession>
<dbReference type="SUPFAM" id="SSF51445">
    <property type="entry name" value="(Trans)glycosidases"/>
    <property type="match status" value="1"/>
</dbReference>
<dbReference type="PANTHER" id="PTHR42715:SF10">
    <property type="entry name" value="BETA-GLUCOSIDASE"/>
    <property type="match status" value="1"/>
</dbReference>
<organism evidence="7 8">
    <name type="scientific">Acetobacter conturbans</name>
    <dbReference type="NCBI Taxonomy" id="1737472"/>
    <lineage>
        <taxon>Bacteria</taxon>
        <taxon>Pseudomonadati</taxon>
        <taxon>Pseudomonadota</taxon>
        <taxon>Alphaproteobacteria</taxon>
        <taxon>Acetobacterales</taxon>
        <taxon>Acetobacteraceae</taxon>
        <taxon>Acetobacter</taxon>
    </lineage>
</organism>
<dbReference type="Gene3D" id="2.60.40.10">
    <property type="entry name" value="Immunoglobulins"/>
    <property type="match status" value="1"/>
</dbReference>
<evidence type="ECO:0000256" key="2">
    <source>
        <dbReference type="ARBA" id="ARBA00022801"/>
    </source>
</evidence>
<dbReference type="InterPro" id="IPR036881">
    <property type="entry name" value="Glyco_hydro_3_C_sf"/>
</dbReference>
<dbReference type="GO" id="GO:0016787">
    <property type="term" value="F:hydrolase activity"/>
    <property type="evidence" value="ECO:0007669"/>
    <property type="project" value="UniProtKB-KW"/>
</dbReference>
<dbReference type="Pfam" id="PF00933">
    <property type="entry name" value="Glyco_hydro_3"/>
    <property type="match status" value="1"/>
</dbReference>
<dbReference type="PRINTS" id="PR00133">
    <property type="entry name" value="GLHYDRLASE3"/>
</dbReference>
<dbReference type="Proteomes" id="UP000631653">
    <property type="component" value="Unassembled WGS sequence"/>
</dbReference>
<dbReference type="InterPro" id="IPR036962">
    <property type="entry name" value="Glyco_hydro_3_N_sf"/>
</dbReference>
<keyword evidence="3" id="KW-0119">Carbohydrate metabolism</keyword>
<comment type="caution">
    <text evidence="7">The sequence shown here is derived from an EMBL/GenBank/DDBJ whole genome shotgun (WGS) entry which is preliminary data.</text>
</comment>
<sequence length="785" mass="86197">MTGWIERTLTEMTLLEKLALISGAGLFHTQAIERLEVRSLRMADGSNGLRVVRPPETSAPTEDDTDAFFALVETGRKTEQTGTALLGASYPATCFPAASVLAASWNQAFMHEVGCALAKECRARGVDVLLGPGVNIRRMPLAGRSFEYYSEDPVLSADMAAGFIRGLQSCGVAASLKHLACNNSETERITMNSVVEERALREVYLAVFERVIKKSDPWTVMTAYNRLNGQQASEYPWLLNDVLRHQWGYDGLVVSDWHAIRDRPAALLAGCDLDMPLSKARQTRLANALAAGTVPMASVDESCRRMLELIVRIDEARKTEEAAPVPDYPSHHALAVRGAAEGCVLLRNEDGILPLKDEGGAVLVVGTDALLPQIQGAGSAAVTAWRVDEPLACLRERFPEREIWYAPGWMEDGTASIEREKEAVKLASLAETVVVFVSAPKAESGEDADRKNLSLLPAHDALMARLRKGDVDAIAVVIAPDAVLLPWRNDAAAIMLAGYAGQGFGQAITALLSGDRCPSGKLTTSWPQHEEDCPAALGWPGEQGQHLYREGIFVGYRWFDRRKVEPAYPFGFGLSYTKFSYNDLAMEQSGEGREQTVKISFSIANEGTVAGREVWQLYVHRHDTGKREQRMTYPLRVLREFGSMSLEAGERRRIELTLSFRDFAYFDILQQDWQLSDSPIMIDVGASSRDIRLSTTVMPDLLTMDAPLVTPETPMSAVLELAGAEESLVEWLVCEEAMSQSDAADLLARGRQSFLGIYDTLSWSLSHEPQIDGLVTALARIGRTG</sequence>
<evidence type="ECO:0000313" key="8">
    <source>
        <dbReference type="Proteomes" id="UP000631653"/>
    </source>
</evidence>
<evidence type="ECO:0000256" key="1">
    <source>
        <dbReference type="ARBA" id="ARBA00005336"/>
    </source>
</evidence>
<dbReference type="EMBL" id="WOSY01000001">
    <property type="protein sequence ID" value="NHN87180.1"/>
    <property type="molecule type" value="Genomic_DNA"/>
</dbReference>
<dbReference type="InterPro" id="IPR050288">
    <property type="entry name" value="Cellulose_deg_GH3"/>
</dbReference>
<evidence type="ECO:0000313" key="7">
    <source>
        <dbReference type="EMBL" id="NHN87180.1"/>
    </source>
</evidence>
<dbReference type="SUPFAM" id="SSF52279">
    <property type="entry name" value="Beta-D-glucan exohydrolase, C-terminal domain"/>
    <property type="match status" value="1"/>
</dbReference>
<gene>
    <name evidence="7" type="ORF">GOB81_00820</name>
</gene>
<dbReference type="InterPro" id="IPR026891">
    <property type="entry name" value="Fn3-like"/>
</dbReference>
<dbReference type="SMART" id="SM01217">
    <property type="entry name" value="Fn3_like"/>
    <property type="match status" value="1"/>
</dbReference>
<proteinExistence type="inferred from homology"/>
<dbReference type="Gene3D" id="3.20.20.300">
    <property type="entry name" value="Glycoside hydrolase, family 3, N-terminal domain"/>
    <property type="match status" value="1"/>
</dbReference>
<dbReference type="InterPro" id="IPR002772">
    <property type="entry name" value="Glyco_hydro_3_C"/>
</dbReference>
<dbReference type="InterPro" id="IPR017853">
    <property type="entry name" value="GH"/>
</dbReference>
<dbReference type="Gene3D" id="3.40.50.1700">
    <property type="entry name" value="Glycoside hydrolase family 3 C-terminal domain"/>
    <property type="match status" value="1"/>
</dbReference>
<dbReference type="Pfam" id="PF14310">
    <property type="entry name" value="Fn3-like"/>
    <property type="match status" value="1"/>
</dbReference>
<evidence type="ECO:0000256" key="4">
    <source>
        <dbReference type="ARBA" id="ARBA00023295"/>
    </source>
</evidence>
<dbReference type="RefSeq" id="WP_173568479.1">
    <property type="nucleotide sequence ID" value="NZ_WOSY01000001.1"/>
</dbReference>
<dbReference type="InterPro" id="IPR001764">
    <property type="entry name" value="Glyco_hydro_3_N"/>
</dbReference>
<protein>
    <submittedName>
        <fullName evidence="7">Glycosyl hydrolase</fullName>
    </submittedName>
</protein>
<keyword evidence="4 5" id="KW-0326">Glycosidase</keyword>
<evidence type="ECO:0000256" key="5">
    <source>
        <dbReference type="RuleBase" id="RU361161"/>
    </source>
</evidence>
<feature type="domain" description="Fibronectin type III-like" evidence="6">
    <location>
        <begin position="613"/>
        <end position="688"/>
    </location>
</feature>
<reference evidence="7 8" key="1">
    <citation type="journal article" date="2020" name="Int. J. Syst. Evol. Microbiol.">
        <title>Novel acetic acid bacteria from cider fermentations: Acetobacter conturbans sp. nov. and Acetobacter fallax sp. nov.</title>
        <authorList>
            <person name="Sombolestani A.S."/>
            <person name="Cleenwerck I."/>
            <person name="Cnockaert M."/>
            <person name="Borremans W."/>
            <person name="Wieme A.D."/>
            <person name="De Vuyst L."/>
            <person name="Vandamme P."/>
        </authorList>
    </citation>
    <scope>NUCLEOTIDE SEQUENCE [LARGE SCALE GENOMIC DNA]</scope>
    <source>
        <strain evidence="7 8">LMG 1627</strain>
    </source>
</reference>
<evidence type="ECO:0000259" key="6">
    <source>
        <dbReference type="SMART" id="SM01217"/>
    </source>
</evidence>